<protein>
    <submittedName>
        <fullName evidence="5">Amino acid adenylation domain-containing protein</fullName>
    </submittedName>
</protein>
<dbReference type="PROSITE" id="PS00455">
    <property type="entry name" value="AMP_BINDING"/>
    <property type="match status" value="1"/>
</dbReference>
<dbReference type="AlphaFoldDB" id="A0A1Z4LZD8"/>
<evidence type="ECO:0000256" key="3">
    <source>
        <dbReference type="ARBA" id="ARBA00022553"/>
    </source>
</evidence>
<dbReference type="PROSITE" id="PS50075">
    <property type="entry name" value="CARRIER"/>
    <property type="match status" value="1"/>
</dbReference>
<dbReference type="PANTHER" id="PTHR45527">
    <property type="entry name" value="NONRIBOSOMAL PEPTIDE SYNTHETASE"/>
    <property type="match status" value="1"/>
</dbReference>
<dbReference type="FunFam" id="3.30.300.30:FF:000010">
    <property type="entry name" value="Enterobactin synthetase component F"/>
    <property type="match status" value="1"/>
</dbReference>
<dbReference type="Gene3D" id="3.30.559.10">
    <property type="entry name" value="Chloramphenicol acetyltransferase-like domain"/>
    <property type="match status" value="1"/>
</dbReference>
<dbReference type="OrthoDB" id="473401at2"/>
<gene>
    <name evidence="5" type="ORF">NIES267_61050</name>
</gene>
<proteinExistence type="predicted"/>
<dbReference type="NCBIfam" id="TIGR01733">
    <property type="entry name" value="AA-adenyl-dom"/>
    <property type="match status" value="1"/>
</dbReference>
<dbReference type="Pfam" id="PF13193">
    <property type="entry name" value="AMP-binding_C"/>
    <property type="match status" value="1"/>
</dbReference>
<evidence type="ECO:0000313" key="5">
    <source>
        <dbReference type="EMBL" id="BAY86595.1"/>
    </source>
</evidence>
<name>A0A1Z4LZD8_9CYAN</name>
<dbReference type="Gene3D" id="3.30.559.30">
    <property type="entry name" value="Nonribosomal peptide synthetase, condensation domain"/>
    <property type="match status" value="1"/>
</dbReference>
<dbReference type="Gene3D" id="1.10.1200.10">
    <property type="entry name" value="ACP-like"/>
    <property type="match status" value="1"/>
</dbReference>
<dbReference type="InterPro" id="IPR036736">
    <property type="entry name" value="ACP-like_sf"/>
</dbReference>
<dbReference type="GO" id="GO:0044550">
    <property type="term" value="P:secondary metabolite biosynthetic process"/>
    <property type="evidence" value="ECO:0007669"/>
    <property type="project" value="UniProtKB-ARBA"/>
</dbReference>
<dbReference type="InterPro" id="IPR000873">
    <property type="entry name" value="AMP-dep_synth/lig_dom"/>
</dbReference>
<dbReference type="Pfam" id="PF00550">
    <property type="entry name" value="PP-binding"/>
    <property type="match status" value="1"/>
</dbReference>
<dbReference type="SUPFAM" id="SSF52777">
    <property type="entry name" value="CoA-dependent acyltransferases"/>
    <property type="match status" value="1"/>
</dbReference>
<accession>A0A1Z4LZD8</accession>
<dbReference type="SUPFAM" id="SSF53474">
    <property type="entry name" value="alpha/beta-Hydrolases"/>
    <property type="match status" value="1"/>
</dbReference>
<dbReference type="GO" id="GO:0008610">
    <property type="term" value="P:lipid biosynthetic process"/>
    <property type="evidence" value="ECO:0007669"/>
    <property type="project" value="UniProtKB-ARBA"/>
</dbReference>
<dbReference type="FunFam" id="3.40.50.980:FF:000001">
    <property type="entry name" value="Non-ribosomal peptide synthetase"/>
    <property type="match status" value="1"/>
</dbReference>
<dbReference type="Gene3D" id="3.40.50.980">
    <property type="match status" value="2"/>
</dbReference>
<evidence type="ECO:0000259" key="4">
    <source>
        <dbReference type="PROSITE" id="PS50075"/>
    </source>
</evidence>
<dbReference type="GO" id="GO:0003824">
    <property type="term" value="F:catalytic activity"/>
    <property type="evidence" value="ECO:0007669"/>
    <property type="project" value="InterPro"/>
</dbReference>
<dbReference type="SMART" id="SM00823">
    <property type="entry name" value="PKS_PP"/>
    <property type="match status" value="1"/>
</dbReference>
<dbReference type="GO" id="GO:0043041">
    <property type="term" value="P:amino acid activation for nonribosomal peptide biosynthetic process"/>
    <property type="evidence" value="ECO:0007669"/>
    <property type="project" value="TreeGrafter"/>
</dbReference>
<keyword evidence="6" id="KW-1185">Reference proteome</keyword>
<evidence type="ECO:0000256" key="2">
    <source>
        <dbReference type="ARBA" id="ARBA00022450"/>
    </source>
</evidence>
<comment type="cofactor">
    <cofactor evidence="1">
        <name>pantetheine 4'-phosphate</name>
        <dbReference type="ChEBI" id="CHEBI:47942"/>
    </cofactor>
</comment>
<dbReference type="SUPFAM" id="SSF56801">
    <property type="entry name" value="Acetyl-CoA synthetase-like"/>
    <property type="match status" value="1"/>
</dbReference>
<dbReference type="InterPro" id="IPR001242">
    <property type="entry name" value="Condensation_dom"/>
</dbReference>
<dbReference type="EMBL" id="AP018227">
    <property type="protein sequence ID" value="BAY86595.1"/>
    <property type="molecule type" value="Genomic_DNA"/>
</dbReference>
<dbReference type="InterPro" id="IPR010071">
    <property type="entry name" value="AA_adenyl_dom"/>
</dbReference>
<dbReference type="InterPro" id="IPR020806">
    <property type="entry name" value="PKS_PP-bd"/>
</dbReference>
<dbReference type="GO" id="GO:0031177">
    <property type="term" value="F:phosphopantetheine binding"/>
    <property type="evidence" value="ECO:0007669"/>
    <property type="project" value="InterPro"/>
</dbReference>
<dbReference type="InterPro" id="IPR023213">
    <property type="entry name" value="CAT-like_dom_sf"/>
</dbReference>
<evidence type="ECO:0000256" key="1">
    <source>
        <dbReference type="ARBA" id="ARBA00001957"/>
    </source>
</evidence>
<keyword evidence="2" id="KW-0596">Phosphopantetheine</keyword>
<dbReference type="SUPFAM" id="SSF47336">
    <property type="entry name" value="ACP-like"/>
    <property type="match status" value="1"/>
</dbReference>
<dbReference type="InterPro" id="IPR025110">
    <property type="entry name" value="AMP-bd_C"/>
</dbReference>
<sequence length="1082" mass="122539">MSDKNLKYWQEKLSNIPVLEITTDYIRSDHQQYHLGIETFIFSEDLLQSLTSITQQYNVDLLSTLLAAFNCLLYRYTAQEDIIVGSYIPQTDNSDFNTLAFRNSISGDLSFSQLLKQTFQVVSQEKKHQDFNWSQLVQQLPTNDAGIFQVMLNLQDAEITDTPLPININEFELDLSLFIVSSPEGLKGTVAYNQELFAPNTIKRFISHFENLLNAIVLNPDTLVKKLTILSEIESNQILVEWNQTEFEYPRDKCIHQLFSSQVAKTPDAVAVIWKDQQLTYQQLDNRANQLANYLQTLGVKPDVLVGICINRCLEMVVGILGILKAGGAYVPLDPDYPQERLSHMLDDSGVSVLLTTEDLLSEIPPNKAQQICLDKDWDNLIATQKEQAPLSDVSPSNLAYVIYTSGSTGKSKGVMIEHNSLVNFTQTATLEYGINHNDRILQFASISFDVAAEEMYPCLTTGATLILRTDDFLTDGSGMLQKCNEWKLTVIDLPTAYWHQIVSDLDNYNCTIPDSLRLVIIGGEAVIPEKVASWHNYFKNKKSPEFINVYGPTEATVVVTKCKLSESIQKNGLPRMTIGRPFGNVKIYILDSNLNPVPIGVPGELHIGGVCLARGYLNRPDLTAQKFIPDPFNPGMKMYKSGDLARFLSDGNIDFLGRIDHQVKIRGFRIELGEIETVLNQHLSVKQAIVIPQDYDAGDKRLIAYVVPRNSQLPQGQQLKDFLKTKLPDYMLPSGFVFLDALPLTPNDKVDRKALPKPDKANLNLQQDYFAANNDVEQKLVALWEKAFAIHPIGIKDNFFDLGGNSLMATSMVAQIDYLFDKKLNQAVFFEAPTIEELADIITQEETNEETVIKINPNGNKPPLFIVANKVFLFQEIIKFLDEEQPVYIILEELEKASEMASHAIAQIRNIKPQGPYNLIGYSYEGLVVYEIAQQLDAQNEKVNFLGMLDTPTPDIENKVEKGTSFYKFSQLLKRFFGLPWKEKINFLKERIEYRLDPSFKPLMLTLEKFMNEYDVKAYSGKITLFSAISECYGLEDVSFGWNKWVPEVEVHKIPGTHRSILLKPENAKYFAKQLETCLEK</sequence>
<dbReference type="FunFam" id="2.30.38.10:FF:000001">
    <property type="entry name" value="Non-ribosomal peptide synthetase PvdI"/>
    <property type="match status" value="1"/>
</dbReference>
<dbReference type="InterPro" id="IPR045851">
    <property type="entry name" value="AMP-bd_C_sf"/>
</dbReference>
<dbReference type="Pfam" id="PF00668">
    <property type="entry name" value="Condensation"/>
    <property type="match status" value="1"/>
</dbReference>
<dbReference type="InterPro" id="IPR029058">
    <property type="entry name" value="AB_hydrolase_fold"/>
</dbReference>
<reference evidence="5 6" key="1">
    <citation type="submission" date="2017-06" db="EMBL/GenBank/DDBJ databases">
        <title>Genome sequencing of cyanobaciteial culture collection at National Institute for Environmental Studies (NIES).</title>
        <authorList>
            <person name="Hirose Y."/>
            <person name="Shimura Y."/>
            <person name="Fujisawa T."/>
            <person name="Nakamura Y."/>
            <person name="Kawachi M."/>
        </authorList>
    </citation>
    <scope>NUCLEOTIDE SEQUENCE [LARGE SCALE GENOMIC DNA]</scope>
    <source>
        <strain evidence="5 6">NIES-267</strain>
    </source>
</reference>
<organism evidence="5 6">
    <name type="scientific">Calothrix parasitica NIES-267</name>
    <dbReference type="NCBI Taxonomy" id="1973488"/>
    <lineage>
        <taxon>Bacteria</taxon>
        <taxon>Bacillati</taxon>
        <taxon>Cyanobacteriota</taxon>
        <taxon>Cyanophyceae</taxon>
        <taxon>Nostocales</taxon>
        <taxon>Calotrichaceae</taxon>
        <taxon>Calothrix</taxon>
    </lineage>
</organism>
<evidence type="ECO:0000313" key="6">
    <source>
        <dbReference type="Proteomes" id="UP000218418"/>
    </source>
</evidence>
<dbReference type="GO" id="GO:0005737">
    <property type="term" value="C:cytoplasm"/>
    <property type="evidence" value="ECO:0007669"/>
    <property type="project" value="TreeGrafter"/>
</dbReference>
<dbReference type="InterPro" id="IPR009081">
    <property type="entry name" value="PP-bd_ACP"/>
</dbReference>
<dbReference type="FunFam" id="3.40.50.12780:FF:000012">
    <property type="entry name" value="Non-ribosomal peptide synthetase"/>
    <property type="match status" value="1"/>
</dbReference>
<keyword evidence="3" id="KW-0597">Phosphoprotein</keyword>
<dbReference type="Gene3D" id="2.30.38.10">
    <property type="entry name" value="Luciferase, Domain 3"/>
    <property type="match status" value="1"/>
</dbReference>
<dbReference type="Gene3D" id="3.40.50.1820">
    <property type="entry name" value="alpha/beta hydrolase"/>
    <property type="match status" value="1"/>
</dbReference>
<feature type="domain" description="Carrier" evidence="4">
    <location>
        <begin position="772"/>
        <end position="847"/>
    </location>
</feature>
<dbReference type="Pfam" id="PF00501">
    <property type="entry name" value="AMP-binding"/>
    <property type="match status" value="1"/>
</dbReference>
<dbReference type="Pfam" id="PF00975">
    <property type="entry name" value="Thioesterase"/>
    <property type="match status" value="1"/>
</dbReference>
<dbReference type="PANTHER" id="PTHR45527:SF1">
    <property type="entry name" value="FATTY ACID SYNTHASE"/>
    <property type="match status" value="1"/>
</dbReference>
<dbReference type="InterPro" id="IPR001031">
    <property type="entry name" value="Thioesterase"/>
</dbReference>
<dbReference type="Gene3D" id="3.30.300.30">
    <property type="match status" value="1"/>
</dbReference>
<dbReference type="Proteomes" id="UP000218418">
    <property type="component" value="Chromosome"/>
</dbReference>
<dbReference type="InterPro" id="IPR020845">
    <property type="entry name" value="AMP-binding_CS"/>
</dbReference>